<keyword evidence="1" id="KW-0812">Transmembrane</keyword>
<evidence type="ECO:0000313" key="2">
    <source>
        <dbReference type="EMBL" id="CUI17112.1"/>
    </source>
</evidence>
<gene>
    <name evidence="2" type="ORF">PNK_1502</name>
</gene>
<keyword evidence="1" id="KW-0472">Membrane</keyword>
<dbReference type="KEGG" id="pnl:PNK_1502"/>
<dbReference type="PATRIC" id="fig|389348.3.peg.1685"/>
<dbReference type="Proteomes" id="UP000069902">
    <property type="component" value="Chromosome cPNK"/>
</dbReference>
<proteinExistence type="predicted"/>
<dbReference type="EMBL" id="LN879502">
    <property type="protein sequence ID" value="CUI17112.1"/>
    <property type="molecule type" value="Genomic_DNA"/>
</dbReference>
<evidence type="ECO:0000313" key="3">
    <source>
        <dbReference type="Proteomes" id="UP000069902"/>
    </source>
</evidence>
<evidence type="ECO:0000256" key="1">
    <source>
        <dbReference type="SAM" id="Phobius"/>
    </source>
</evidence>
<protein>
    <submittedName>
        <fullName evidence="2">Uncharacterized protein</fullName>
    </submittedName>
</protein>
<reference evidence="3" key="1">
    <citation type="submission" date="2015-09" db="EMBL/GenBank/DDBJ databases">
        <authorList>
            <person name="Bertelli C."/>
        </authorList>
    </citation>
    <scope>NUCLEOTIDE SEQUENCE [LARGE SCALE GENOMIC DNA]</scope>
    <source>
        <strain evidence="3">KNic</strain>
    </source>
</reference>
<dbReference type="RefSeq" id="WP_173636865.1">
    <property type="nucleotide sequence ID" value="NZ_LN879502.1"/>
</dbReference>
<sequence>MLLGRPFNIGFLLLAIYLILVGLVALIGTLAIPPILLGILALLSGIFILIGR</sequence>
<dbReference type="STRING" id="389348.PNK_1502"/>
<dbReference type="InParanoid" id="A0A0U5JB95"/>
<keyword evidence="1" id="KW-1133">Transmembrane helix</keyword>
<organism evidence="2 3">
    <name type="scientific">Candidatus Protochlamydia naegleriophila</name>
    <dbReference type="NCBI Taxonomy" id="389348"/>
    <lineage>
        <taxon>Bacteria</taxon>
        <taxon>Pseudomonadati</taxon>
        <taxon>Chlamydiota</taxon>
        <taxon>Chlamydiia</taxon>
        <taxon>Parachlamydiales</taxon>
        <taxon>Parachlamydiaceae</taxon>
        <taxon>Candidatus Protochlamydia</taxon>
    </lineage>
</organism>
<accession>A0A0U5JB95</accession>
<dbReference type="AlphaFoldDB" id="A0A0U5JB95"/>
<feature type="transmembrane region" description="Helical" evidence="1">
    <location>
        <begin position="34"/>
        <end position="51"/>
    </location>
</feature>
<feature type="transmembrane region" description="Helical" evidence="1">
    <location>
        <begin position="7"/>
        <end position="28"/>
    </location>
</feature>
<keyword evidence="3" id="KW-1185">Reference proteome</keyword>
<name>A0A0U5JB95_9BACT</name>